<dbReference type="InterPro" id="IPR043153">
    <property type="entry name" value="DENN_C"/>
</dbReference>
<accession>A0ABQ8MIA0</accession>
<feature type="compositionally biased region" description="Polar residues" evidence="2">
    <location>
        <begin position="568"/>
        <end position="578"/>
    </location>
</feature>
<feature type="region of interest" description="Disordered" evidence="2">
    <location>
        <begin position="834"/>
        <end position="894"/>
    </location>
</feature>
<evidence type="ECO:0000256" key="2">
    <source>
        <dbReference type="SAM" id="MobiDB-lite"/>
    </source>
</evidence>
<protein>
    <submittedName>
        <fullName evidence="4">MAP kinase-activating death domain protein</fullName>
    </submittedName>
</protein>
<dbReference type="PANTHER" id="PTHR13008">
    <property type="entry name" value="MAP-KINASE ACTIVATING DEATH DOMAIN PROTEIN MADD /DENN/AEX-3 C.ELEGANS"/>
    <property type="match status" value="1"/>
</dbReference>
<evidence type="ECO:0000313" key="5">
    <source>
        <dbReference type="Proteomes" id="UP000830375"/>
    </source>
</evidence>
<feature type="domain" description="UDENN" evidence="3">
    <location>
        <begin position="1"/>
        <end position="340"/>
    </location>
</feature>
<feature type="compositionally biased region" description="Polar residues" evidence="2">
    <location>
        <begin position="847"/>
        <end position="857"/>
    </location>
</feature>
<reference evidence="4 5" key="1">
    <citation type="submission" date="2022-01" db="EMBL/GenBank/DDBJ databases">
        <title>A high-quality chromosome-level genome assembly of rohu carp, Labeo rohita.</title>
        <authorList>
            <person name="Arick M.A. II"/>
            <person name="Hsu C.-Y."/>
            <person name="Magbanua Z."/>
            <person name="Pechanova O."/>
            <person name="Grover C."/>
            <person name="Miller E."/>
            <person name="Thrash A."/>
            <person name="Ezzel L."/>
            <person name="Alam S."/>
            <person name="Benzie J."/>
            <person name="Hamilton M."/>
            <person name="Karsi A."/>
            <person name="Lawrence M.L."/>
            <person name="Peterson D.G."/>
        </authorList>
    </citation>
    <scope>NUCLEOTIDE SEQUENCE [LARGE SCALE GENOMIC DNA]</scope>
    <source>
        <strain evidence="5">BAU-BD-2019</strain>
        <tissue evidence="4">Blood</tissue>
    </source>
</reference>
<dbReference type="InterPro" id="IPR037516">
    <property type="entry name" value="Tripartite_DENN"/>
</dbReference>
<evidence type="ECO:0000259" key="3">
    <source>
        <dbReference type="PROSITE" id="PS50211"/>
    </source>
</evidence>
<dbReference type="PANTHER" id="PTHR13008:SF7">
    <property type="entry name" value="MAP KINASE-ACTIVATING DEATH DOMAIN PROTEIN"/>
    <property type="match status" value="1"/>
</dbReference>
<sequence length="906" mass="99022">MCLFLSPRDTMWRVFTGALSVEEKEKGSQVLQDLREIESWVYRLLRSPVPVAGQRRVDVEVLPHDLQPALTFALPDPSRFSIVDFPLHLPLELLGVDACLQVLACILLEHKVVLQSRDYNALSMSVMAFVAMIYPLEYMFPVIPLLPTCMASAEQLLLAPTPYVIGVPASFFLYKSDFKMPDDVWLVDLDCNKVIVPTNAELLPPLPEPEASELKKHLKQCLVRLTVITQKQIFASDSKALASMSLNTQPILNLEKFQDGQELSLLPPGRDKASPSSTEFNPLIYGNDVDSVDVATRIPDAHTHSASLPPSCGCIPGHVFPGLSATAEWIHRKALPYPGDVYDPSLIGDKPKWYAHQLQPVFYRVYDGNSRLAEALSGPLQDETNDSDPTDDSGSDSEAYDDSSSSYSSLGDFVNEMIKGDIQGDTPNVDTLTHAALGDANEVEIHDFHEYKGDNGDPEPEGPPEAGDSQPLRSSSSTTASSSPSTVIQGVNHEQKEPVEMEATAGVTLPNSVPGLGAPPFTKPPPDPVPVDPANKKREYDNPYFEPQYGFPSEEDAEADEQEESYTPRFNQNLNGNKPSRPLRPSSLKLPGESDGEGDSRNSSPNSTISNNSSDGFGGLMSFASNLYKNHGTSFSLSSLALPNKAREKNTPFPSLKDDGDESPESPVFGLNSLMEIVTEIGPGSGEGARAPRALVDQKSSVIKHSPTVKRESPSPQGRANNTSENQQFLKEVVQSVLDGQGVGWLNMKKVRRLLENEQLRVFVLSKLNRAVQSEEDAQQEVIRDVEINRKVYKGMLDLLKCTVSSLEHSYTNAGLGGMASVFSLLEIARTHYQTKDPEKRKRSPTEGVSSPGSKESPSGRMESARAAGVLLVPRIQLPPPSSGKSSRQFDTRSLNEENFIASIGV</sequence>
<gene>
    <name evidence="4" type="ORF">H4Q32_001495</name>
</gene>
<feature type="region of interest" description="Disordered" evidence="2">
    <location>
        <begin position="646"/>
        <end position="668"/>
    </location>
</feature>
<dbReference type="Proteomes" id="UP000830375">
    <property type="component" value="Unassembled WGS sequence"/>
</dbReference>
<evidence type="ECO:0000313" key="4">
    <source>
        <dbReference type="EMBL" id="KAI2662602.1"/>
    </source>
</evidence>
<dbReference type="GO" id="GO:0016301">
    <property type="term" value="F:kinase activity"/>
    <property type="evidence" value="ECO:0007669"/>
    <property type="project" value="UniProtKB-KW"/>
</dbReference>
<feature type="compositionally biased region" description="Acidic residues" evidence="2">
    <location>
        <begin position="383"/>
        <end position="401"/>
    </location>
</feature>
<name>A0ABQ8MIA0_LABRO</name>
<feature type="compositionally biased region" description="Pro residues" evidence="2">
    <location>
        <begin position="521"/>
        <end position="531"/>
    </location>
</feature>
<dbReference type="Pfam" id="PF02141">
    <property type="entry name" value="DENN"/>
    <property type="match status" value="1"/>
</dbReference>
<feature type="region of interest" description="Disordered" evidence="2">
    <location>
        <begin position="377"/>
        <end position="407"/>
    </location>
</feature>
<dbReference type="InterPro" id="IPR001194">
    <property type="entry name" value="cDENN_dom"/>
</dbReference>
<dbReference type="SMART" id="SM00799">
    <property type="entry name" value="DENN"/>
    <property type="match status" value="1"/>
</dbReference>
<feature type="compositionally biased region" description="Polar residues" evidence="2">
    <location>
        <begin position="714"/>
        <end position="723"/>
    </location>
</feature>
<organism evidence="4 5">
    <name type="scientific">Labeo rohita</name>
    <name type="common">Indian major carp</name>
    <name type="synonym">Cyprinus rohita</name>
    <dbReference type="NCBI Taxonomy" id="84645"/>
    <lineage>
        <taxon>Eukaryota</taxon>
        <taxon>Metazoa</taxon>
        <taxon>Chordata</taxon>
        <taxon>Craniata</taxon>
        <taxon>Vertebrata</taxon>
        <taxon>Euteleostomi</taxon>
        <taxon>Actinopterygii</taxon>
        <taxon>Neopterygii</taxon>
        <taxon>Teleostei</taxon>
        <taxon>Ostariophysi</taxon>
        <taxon>Cypriniformes</taxon>
        <taxon>Cyprinidae</taxon>
        <taxon>Labeoninae</taxon>
        <taxon>Labeonini</taxon>
        <taxon>Labeo</taxon>
    </lineage>
</organism>
<dbReference type="EMBL" id="JACTAM010000007">
    <property type="protein sequence ID" value="KAI2662602.1"/>
    <property type="molecule type" value="Genomic_DNA"/>
</dbReference>
<keyword evidence="1" id="KW-0344">Guanine-nucleotide releasing factor</keyword>
<feature type="compositionally biased region" description="Acidic residues" evidence="2">
    <location>
        <begin position="553"/>
        <end position="564"/>
    </location>
</feature>
<dbReference type="PROSITE" id="PS50211">
    <property type="entry name" value="DENN"/>
    <property type="match status" value="1"/>
</dbReference>
<keyword evidence="5" id="KW-1185">Reference proteome</keyword>
<keyword evidence="4" id="KW-0418">Kinase</keyword>
<feature type="compositionally biased region" description="Low complexity" evidence="2">
    <location>
        <begin position="601"/>
        <end position="614"/>
    </location>
</feature>
<dbReference type="InterPro" id="IPR039980">
    <property type="entry name" value="MADD"/>
</dbReference>
<comment type="caution">
    <text evidence="4">The sequence shown here is derived from an EMBL/GenBank/DDBJ whole genome shotgun (WGS) entry which is preliminary data.</text>
</comment>
<keyword evidence="4" id="KW-0808">Transferase</keyword>
<proteinExistence type="predicted"/>
<feature type="region of interest" description="Disordered" evidence="2">
    <location>
        <begin position="682"/>
        <end position="723"/>
    </location>
</feature>
<dbReference type="Gene3D" id="3.40.50.11500">
    <property type="match status" value="1"/>
</dbReference>
<evidence type="ECO:0000256" key="1">
    <source>
        <dbReference type="ARBA" id="ARBA00022658"/>
    </source>
</evidence>
<feature type="compositionally biased region" description="Low complexity" evidence="2">
    <location>
        <begin position="464"/>
        <end position="486"/>
    </location>
</feature>
<feature type="region of interest" description="Disordered" evidence="2">
    <location>
        <begin position="450"/>
        <end position="623"/>
    </location>
</feature>